<evidence type="ECO:0000313" key="1">
    <source>
        <dbReference type="EMBL" id="RGS44120.1"/>
    </source>
</evidence>
<name>A0A412IVL5_9FIRM</name>
<sequence>MIRKAHTVLENTGAVVTECEISPISIRAVIDISNAKHIKNDELYAVLSGVKLKDGTILTHITDAGTGSLLKNGTYQILFSTDRILDVDQVESLLFQKTSKCEGSTYTIEDFCEVPFR</sequence>
<organism evidence="1 2">
    <name type="scientific">Coprococcus eutactus</name>
    <dbReference type="NCBI Taxonomy" id="33043"/>
    <lineage>
        <taxon>Bacteria</taxon>
        <taxon>Bacillati</taxon>
        <taxon>Bacillota</taxon>
        <taxon>Clostridia</taxon>
        <taxon>Lachnospirales</taxon>
        <taxon>Lachnospiraceae</taxon>
        <taxon>Coprococcus</taxon>
    </lineage>
</organism>
<proteinExistence type="predicted"/>
<comment type="caution">
    <text evidence="1">The sequence shown here is derived from an EMBL/GenBank/DDBJ whole genome shotgun (WGS) entry which is preliminary data.</text>
</comment>
<gene>
    <name evidence="1" type="ORF">DWX94_01670</name>
</gene>
<dbReference type="Proteomes" id="UP000283295">
    <property type="component" value="Unassembled WGS sequence"/>
</dbReference>
<evidence type="ECO:0000313" key="2">
    <source>
        <dbReference type="Proteomes" id="UP000283295"/>
    </source>
</evidence>
<dbReference type="EMBL" id="QRVK01000002">
    <property type="protein sequence ID" value="RGS44120.1"/>
    <property type="molecule type" value="Genomic_DNA"/>
</dbReference>
<reference evidence="1 2" key="1">
    <citation type="submission" date="2018-08" db="EMBL/GenBank/DDBJ databases">
        <title>A genome reference for cultivated species of the human gut microbiota.</title>
        <authorList>
            <person name="Zou Y."/>
            <person name="Xue W."/>
            <person name="Luo G."/>
        </authorList>
    </citation>
    <scope>NUCLEOTIDE SEQUENCE [LARGE SCALE GENOMIC DNA]</scope>
    <source>
        <strain evidence="1 2">AF22-21</strain>
    </source>
</reference>
<dbReference type="AlphaFoldDB" id="A0A412IVL5"/>
<accession>A0A412IVL5</accession>
<protein>
    <submittedName>
        <fullName evidence="1">Uncharacterized protein</fullName>
    </submittedName>
</protein>